<accession>A0AAE2RXA5</accession>
<evidence type="ECO:0000313" key="1">
    <source>
        <dbReference type="EMBL" id="MBF7811953.1"/>
    </source>
</evidence>
<sequence>MAQVTIVPDVYSTMVTEKVKGMIKISTLAKDLGDLSGNVGDTLQFPMFKALSDAELMKKGVAITPEELSQTSSGKKIVQYGKGVRVYDMDSLTALGNFVENGISQQARIMAHAQDNEMVKDIDANAILKVATAQPKAITDDELMAGFQMFGDEQDNVDFAGIVVNSLLAPSFYKMESFVKSTSTTATAQNGRVVNGCIGFYRGTIPVMLSDVNTFDSTLGECKSYIIKNDALGIMPKRDILVEPDRKPDFKATDVYADYIFACGLIMKDGVCILRKTIA</sequence>
<evidence type="ECO:0000313" key="2">
    <source>
        <dbReference type="Proteomes" id="UP000631418"/>
    </source>
</evidence>
<gene>
    <name evidence="1" type="ORF">IS491_25510</name>
</gene>
<reference evidence="1" key="1">
    <citation type="submission" date="2020-11" db="EMBL/GenBank/DDBJ databases">
        <authorList>
            <person name="Thieme N."/>
            <person name="Liebl W."/>
            <person name="Zverlov V."/>
        </authorList>
    </citation>
    <scope>NUCLEOTIDE SEQUENCE</scope>
    <source>
        <strain evidence="1">NT08</strain>
    </source>
</reference>
<protein>
    <recommendedName>
        <fullName evidence="3">Phage major capsid protein</fullName>
    </recommendedName>
</protein>
<dbReference type="Proteomes" id="UP000631418">
    <property type="component" value="Unassembled WGS sequence"/>
</dbReference>
<dbReference type="AlphaFoldDB" id="A0AAE2RXA5"/>
<organism evidence="1 2">
    <name type="scientific">Clostridium beijerinckii</name>
    <name type="common">Clostridium MP</name>
    <dbReference type="NCBI Taxonomy" id="1520"/>
    <lineage>
        <taxon>Bacteria</taxon>
        <taxon>Bacillati</taxon>
        <taxon>Bacillota</taxon>
        <taxon>Clostridia</taxon>
        <taxon>Eubacteriales</taxon>
        <taxon>Clostridiaceae</taxon>
        <taxon>Clostridium</taxon>
    </lineage>
</organism>
<dbReference type="RefSeq" id="WP_011968691.1">
    <property type="nucleotide sequence ID" value="NZ_CP073279.1"/>
</dbReference>
<evidence type="ECO:0008006" key="3">
    <source>
        <dbReference type="Google" id="ProtNLM"/>
    </source>
</evidence>
<comment type="caution">
    <text evidence="1">The sequence shown here is derived from an EMBL/GenBank/DDBJ whole genome shotgun (WGS) entry which is preliminary data.</text>
</comment>
<name>A0AAE2RXA5_CLOBE</name>
<proteinExistence type="predicted"/>
<dbReference type="OMA" id="FPMFKAL"/>
<dbReference type="EMBL" id="JADOEF010000004">
    <property type="protein sequence ID" value="MBF7811953.1"/>
    <property type="molecule type" value="Genomic_DNA"/>
</dbReference>